<feature type="region of interest" description="Disordered" evidence="15">
    <location>
        <begin position="2531"/>
        <end position="2559"/>
    </location>
</feature>
<evidence type="ECO:0000256" key="13">
    <source>
        <dbReference type="ARBA" id="ARBA00048679"/>
    </source>
</evidence>
<evidence type="ECO:0000259" key="17">
    <source>
        <dbReference type="PROSITE" id="PS51189"/>
    </source>
</evidence>
<feature type="domain" description="FATC" evidence="18">
    <location>
        <begin position="3012"/>
        <end position="3044"/>
    </location>
</feature>
<dbReference type="InterPro" id="IPR021668">
    <property type="entry name" value="TAN"/>
</dbReference>
<organism evidence="19 20">
    <name type="scientific">Clathrus columnatus</name>
    <dbReference type="NCBI Taxonomy" id="1419009"/>
    <lineage>
        <taxon>Eukaryota</taxon>
        <taxon>Fungi</taxon>
        <taxon>Dikarya</taxon>
        <taxon>Basidiomycota</taxon>
        <taxon>Agaricomycotina</taxon>
        <taxon>Agaricomycetes</taxon>
        <taxon>Phallomycetidae</taxon>
        <taxon>Phallales</taxon>
        <taxon>Clathraceae</taxon>
        <taxon>Clathrus</taxon>
    </lineage>
</organism>
<dbReference type="Proteomes" id="UP001050691">
    <property type="component" value="Unassembled WGS sequence"/>
</dbReference>
<comment type="subcellular location">
    <subcellularLocation>
        <location evidence="14">Chromosome</location>
        <location evidence="14">Telomere</location>
    </subcellularLocation>
    <subcellularLocation>
        <location evidence="1 14">Nucleus</location>
    </subcellularLocation>
</comment>
<reference evidence="19" key="1">
    <citation type="submission" date="2021-10" db="EMBL/GenBank/DDBJ databases">
        <title>De novo Genome Assembly of Clathrus columnatus (Basidiomycota, Fungi) Using Illumina and Nanopore Sequence Data.</title>
        <authorList>
            <person name="Ogiso-Tanaka E."/>
            <person name="Itagaki H."/>
            <person name="Hosoya T."/>
            <person name="Hosaka K."/>
        </authorList>
    </citation>
    <scope>NUCLEOTIDE SEQUENCE</scope>
    <source>
        <strain evidence="19">MO-923</strain>
    </source>
</reference>
<evidence type="ECO:0000256" key="7">
    <source>
        <dbReference type="ARBA" id="ARBA00022741"/>
    </source>
</evidence>
<dbReference type="PROSITE" id="PS51189">
    <property type="entry name" value="FAT"/>
    <property type="match status" value="1"/>
</dbReference>
<dbReference type="GO" id="GO:0006281">
    <property type="term" value="P:DNA repair"/>
    <property type="evidence" value="ECO:0007669"/>
    <property type="project" value="InterPro"/>
</dbReference>
<comment type="catalytic activity">
    <reaction evidence="13">
        <text>L-seryl-[protein] + ATP = O-phospho-L-seryl-[protein] + ADP + H(+)</text>
        <dbReference type="Rhea" id="RHEA:17989"/>
        <dbReference type="Rhea" id="RHEA-COMP:9863"/>
        <dbReference type="Rhea" id="RHEA-COMP:11604"/>
        <dbReference type="ChEBI" id="CHEBI:15378"/>
        <dbReference type="ChEBI" id="CHEBI:29999"/>
        <dbReference type="ChEBI" id="CHEBI:30616"/>
        <dbReference type="ChEBI" id="CHEBI:83421"/>
        <dbReference type="ChEBI" id="CHEBI:456216"/>
        <dbReference type="EC" id="2.7.11.1"/>
    </reaction>
</comment>
<dbReference type="GO" id="GO:0006325">
    <property type="term" value="P:chromatin organization"/>
    <property type="evidence" value="ECO:0007669"/>
    <property type="project" value="UniProtKB-KW"/>
</dbReference>
<dbReference type="SMART" id="SM00146">
    <property type="entry name" value="PI3Kc"/>
    <property type="match status" value="1"/>
</dbReference>
<keyword evidence="11 14" id="KW-0539">Nucleus</keyword>
<feature type="domain" description="FAT" evidence="17">
    <location>
        <begin position="1928"/>
        <end position="2528"/>
    </location>
</feature>
<keyword evidence="6 14" id="KW-0808">Transferase</keyword>
<dbReference type="InterPro" id="IPR003152">
    <property type="entry name" value="FATC_dom"/>
</dbReference>
<evidence type="ECO:0000313" key="20">
    <source>
        <dbReference type="Proteomes" id="UP001050691"/>
    </source>
</evidence>
<evidence type="ECO:0000259" key="18">
    <source>
        <dbReference type="PROSITE" id="PS51190"/>
    </source>
</evidence>
<comment type="catalytic activity">
    <reaction evidence="12 14">
        <text>L-threonyl-[protein] + ATP = O-phospho-L-threonyl-[protein] + ADP + H(+)</text>
        <dbReference type="Rhea" id="RHEA:46608"/>
        <dbReference type="Rhea" id="RHEA-COMP:11060"/>
        <dbReference type="Rhea" id="RHEA-COMP:11605"/>
        <dbReference type="ChEBI" id="CHEBI:15378"/>
        <dbReference type="ChEBI" id="CHEBI:30013"/>
        <dbReference type="ChEBI" id="CHEBI:30616"/>
        <dbReference type="ChEBI" id="CHEBI:61977"/>
        <dbReference type="ChEBI" id="CHEBI:456216"/>
        <dbReference type="EC" id="2.7.11.1"/>
    </reaction>
</comment>
<evidence type="ECO:0000256" key="15">
    <source>
        <dbReference type="SAM" id="MobiDB-lite"/>
    </source>
</evidence>
<evidence type="ECO:0000313" key="19">
    <source>
        <dbReference type="EMBL" id="GJJ14904.1"/>
    </source>
</evidence>
<comment type="caution">
    <text evidence="19">The sequence shown here is derived from an EMBL/GenBank/DDBJ whole genome shotgun (WGS) entry which is preliminary data.</text>
</comment>
<evidence type="ECO:0000256" key="3">
    <source>
        <dbReference type="ARBA" id="ARBA00012513"/>
    </source>
</evidence>
<dbReference type="InterPro" id="IPR018936">
    <property type="entry name" value="PI3/4_kinase_CS"/>
</dbReference>
<evidence type="ECO:0000256" key="11">
    <source>
        <dbReference type="ARBA" id="ARBA00023242"/>
    </source>
</evidence>
<keyword evidence="7 14" id="KW-0547">Nucleotide-binding</keyword>
<dbReference type="Pfam" id="PF02260">
    <property type="entry name" value="FATC"/>
    <property type="match status" value="1"/>
</dbReference>
<dbReference type="GO" id="GO:0035556">
    <property type="term" value="P:intracellular signal transduction"/>
    <property type="evidence" value="ECO:0007669"/>
    <property type="project" value="UniProtKB-ARBA"/>
</dbReference>
<dbReference type="CDD" id="cd05171">
    <property type="entry name" value="PIKKc_ATM"/>
    <property type="match status" value="1"/>
</dbReference>
<evidence type="ECO:0000256" key="4">
    <source>
        <dbReference type="ARBA" id="ARBA00014619"/>
    </source>
</evidence>
<dbReference type="Pfam" id="PF11640">
    <property type="entry name" value="TAN"/>
    <property type="match status" value="1"/>
</dbReference>
<dbReference type="Pfam" id="PF00454">
    <property type="entry name" value="PI3_PI4_kinase"/>
    <property type="match status" value="1"/>
</dbReference>
<evidence type="ECO:0000256" key="14">
    <source>
        <dbReference type="RuleBase" id="RU365027"/>
    </source>
</evidence>
<dbReference type="InterPro" id="IPR044107">
    <property type="entry name" value="PIKKc_ATM"/>
</dbReference>
<protein>
    <recommendedName>
        <fullName evidence="4 14">Serine/threonine-protein kinase Tel1</fullName>
        <ecNumber evidence="3 14">2.7.11.1</ecNumber>
    </recommendedName>
</protein>
<dbReference type="PROSITE" id="PS50290">
    <property type="entry name" value="PI3_4_KINASE_3"/>
    <property type="match status" value="1"/>
</dbReference>
<dbReference type="PANTHER" id="PTHR37079">
    <property type="entry name" value="SERINE/THREONINE-PROTEIN KINASE ATM"/>
    <property type="match status" value="1"/>
</dbReference>
<dbReference type="SMART" id="SM01342">
    <property type="entry name" value="TAN"/>
    <property type="match status" value="1"/>
</dbReference>
<accession>A0AAV5AQB7</accession>
<evidence type="ECO:0000256" key="5">
    <source>
        <dbReference type="ARBA" id="ARBA00022527"/>
    </source>
</evidence>
<keyword evidence="14" id="KW-0779">Telomere</keyword>
<comment type="similarity">
    <text evidence="2 14">Belongs to the PI3/PI4-kinase family. ATM subfamily.</text>
</comment>
<keyword evidence="20" id="KW-1185">Reference proteome</keyword>
<dbReference type="SMART" id="SM01343">
    <property type="entry name" value="FATC"/>
    <property type="match status" value="1"/>
</dbReference>
<keyword evidence="8 14" id="KW-0227">DNA damage</keyword>
<feature type="region of interest" description="Disordered" evidence="15">
    <location>
        <begin position="204"/>
        <end position="228"/>
    </location>
</feature>
<dbReference type="GO" id="GO:0000781">
    <property type="term" value="C:chromosome, telomeric region"/>
    <property type="evidence" value="ECO:0007669"/>
    <property type="project" value="UniProtKB-SubCell"/>
</dbReference>
<evidence type="ECO:0000259" key="16">
    <source>
        <dbReference type="PROSITE" id="PS50290"/>
    </source>
</evidence>
<sequence length="3044" mass="345903">MVDIWPHWDTTIVCMESNKESVSIRKSIEELQDQKIKVRQDALDQVNDFLAWPDFAKKFSREQLNWIALFQGLSIVVNNERNLYVRKASAVVTGRLEKAGRVMRNAIEKNVAHLRAKVIDFVLNHLMKEIRGRGALLQPLALNYVKSMVAICSYLPHLDHIKREQWIGLVGLALSVILNESPINYGFADDTDEVFNTSDFNRSSDETDFDTEGTDVGSKRTMSKPTQSRKRSRLFTTTGLVRTVSQEQVEFMELLLILLKSPHAPYLKEGVAEKIVHRLTRFFDKYRSWTIAHMNAISSVNVVISQLELNRVKLCTKFGLQLWPLLLSYWSGKEKKDKVVKEELVIAFTTFFDLITAPVSKAPVRVVSQHLESLMQCFQDDIDRSAFDNIPLDILRFDMASDYEKHDVFTASVIRSGPKFESSNVLSWNMLTLYADCIGALHQHFDDNVQTNSSRSSSPIVDLLSTIKKETLGIKKRCDLIQVLFFVIDRHWGDVHETLQTQISSTLLFLFVYDDLQLQSWTLLCLAAMAASVGAKNDTMLDWQAIWTQAVHRTNVVGVARAAAHATHIILIKQKIPMHCVLGDIEAFASNLVIQGPSFPSDGICAFLCDCLRLANQDMRLYKFQFPDKVLAWLMQNWNITGPEWRHHLPPHSVFDILGLLQETCGLTNQFFLSTKPLLPECILVDNAIYRRQTKAHRDFLLHHYLQNSQSVEKVSDISATEAPFDEFSLRQPNPREIKTSNLLIRLLDFLISDWKSLDETTPPDVTPEKIRRALDLIVIVLFFGALLTRNGTQSNRRSLQLVCQLTTSILPYLSDSKWKANERAIILDGLRPLIYHEDVAKENYLEDIILNPSIGSGVRRNILNKSISTSSDTYRLLRELQCIIWKALDVQHTFAPCKDSFLDLLLKNFSPQNDRSFIAGDDEDFAPTHTTTIKPITSRIEQRARIFCTDVLMEFLTFVPVLQSGTTQPEHNRNIFEKLLKCGPTVFRELARPFLRAVQNRHIHFSINMATDFLSSLEEVLTRTYQFARSVESNLLAIQFLYSTCHLWIVPGGDENDLGFGVQLLLDWLTQNILEDRVLAWRAREYLIHFLEHYLDIDPCQSFWAIPFVIKDKGHEIEKPDAASFPSSLLPKMGNDEDIRVRLRAAVANGHLLIAVQKSKHNPILLYNEIKSSLSVDLDRPEFIWTRSVHLANAMIVNSAVRRGAYWHLLETCLYDDKEHNYRESMEVLLKAVASRLGYTSLRELFETYAAQLMQSFMHSGRSFFLLPHSLLGYDNSRSCAQRTFALLGPMILTGTDASGSNNTKKIFLEHCSMAKMTFDKGMSKCFPEAIAIMVLAWVDTADTVTEEISMNLKTVIEQWIRDINPGEDLSSRINSNLDWIVFTILKSVRDTDYSKDGAIAHALRAEGLGERAAATFIALNAYRKSVGFTMHEASPPAFDSSSIIRSILWLGKSFQRIGSHHITYHVIHRFIAAIESSTLINEQLRLIHGLTIWISMNIDMFTDVSLLRLLLRGTVIFLSQYDLARAVQGIISWSIGQYGASNEKDSSVSEVLGHIAKISHDYSRIPDDPESERLGSDLLNWIEKEILTLYEKSPEKHGQIFDALILWPRELTERLAQISLDNVTNFPSIFRSDYGPSKFRIVRRLVEMEEYSGDTFCGRHFWYLKNWIPTTEEIQDDDINGFTDLLYKHGPRLRSPDTEFVDPNPLTELHLKERIINLQRGISAKAPESDLSSFRSIVRYLLRILVAGTSSQLHRSYITLRQTFGLDIPQFRDMSIWETKFKKDVSYFIECPLQAPPQFPASITDLESVIEGRFEDWIRNVAGILNRILSGVKEYYSPLSPFIDADAVFAQQILPLLIHALLIAIPSARSPLSKYLSSILKNATSSKHCCVIVDTVVHLRNFQQTSSKFSRDPLGYDKWLDIDFRLLSRGAIKCGAYTTSLLFLDLAAEYTPIVGLDNEREEILYEIYSHIEEPDGFYAIKTTNVLNFLTKRFHHEGQWDMAFRFHGAKLAAGSQTSQAGVSRSLHAFGFDNMAMSMLQSSNDGLGLSNLTYEMAWRTEMWDLPEPRLDEQDGATLYVALRAVHRNRNRRVIDDLVKSATQNEMQRLRHTGNEDMVAIQDRIRSLVCLGQITKWRKYSETDILSALSREFLSLQTGASFTTSEEIVATRLSLILSIKQREKRDQLGDLESPVLSQIKQLEKRCLLKLSETARAANKAEVALNAIIRARTLESTPSFDVLEEFSNVLWLLKEHKPAVEGLRTVLSESQIATTDPIKAALALSRLGAWSAEACFQKPTDIQDQYFLPALDLIKKIGDKVNPSVAVVFHQYALFAESQYHSILSSPAVVQLKEFWERKSSEVAEWEQSVHALPQHRHLVDQEMKAFAEEDKLYKSHFTSCRQFLVQAIQMYSSCLAFSDEFDDSAVIRLCSLWFANFELQAENSTAELATLGTNRDIRPNNEDIETEFGQALLKVASRKFIFLAHQLSARLDAAKSGEHSQAQLCELITRMCKEHPFHSLYQVCALTKINPPTPKTVSAPRRSSGRQPPPSQPVHPFTSAGRTNAASNILAQCRQFGGTIESRVTHIDSLCTVYLDFATWSIKGQTNGKPGGNFPIPSDQQLSKVMDIPVPPATAYVPIDLSMRYEDVVTIARYGRNFTINGGQAVPKICECIGSDGVAYRQLFKGEGMDDLRQDAIMEQVFELVNILLKRDRETKKRELRMRTYKVIPLSHNAGVIEFVKDTQQFGDWLQTAHRKYNPKDTRTEICTSTVASWRAGAVVRTPEEMRDGFVSLLQHFHPVFRHFFTELHKLPMAWFAARLRYARSVATTSMVGHILGLGDRHMKNILIDRMNGEMVHIDLGIAFDQGLRLRIPELVPFRLTQNVIDGLGTTGTEGVFRRCAEETLRVLRSESGVILSVLEVFKHDPLYQWALTADRIRKFQDAGGVSGPATGAGELMRTTTVISDALATTTSTNTSSENEKGKRQREQRDLLTEINKQEANRALTSVRRKLDQSLSVEYVVNDLITCATDPMNLGQIFVGWNAWW</sequence>
<dbReference type="EC" id="2.7.11.1" evidence="3 14"/>
<dbReference type="PANTHER" id="PTHR37079:SF4">
    <property type="entry name" value="SERINE_THREONINE-PROTEIN KINASE ATM"/>
    <property type="match status" value="1"/>
</dbReference>
<evidence type="ECO:0000256" key="2">
    <source>
        <dbReference type="ARBA" id="ARBA00010769"/>
    </source>
</evidence>
<keyword evidence="14" id="KW-0156">Chromatin regulator</keyword>
<evidence type="ECO:0000256" key="12">
    <source>
        <dbReference type="ARBA" id="ARBA00047899"/>
    </source>
</evidence>
<dbReference type="InterPro" id="IPR038980">
    <property type="entry name" value="ATM_plant"/>
</dbReference>
<evidence type="ECO:0000256" key="10">
    <source>
        <dbReference type="ARBA" id="ARBA00022840"/>
    </source>
</evidence>
<dbReference type="EMBL" id="BPWL01000010">
    <property type="protein sequence ID" value="GJJ14904.1"/>
    <property type="molecule type" value="Genomic_DNA"/>
</dbReference>
<keyword evidence="5 14" id="KW-0723">Serine/threonine-protein kinase</keyword>
<evidence type="ECO:0000256" key="8">
    <source>
        <dbReference type="ARBA" id="ARBA00022763"/>
    </source>
</evidence>
<dbReference type="SUPFAM" id="SSF56112">
    <property type="entry name" value="Protein kinase-like (PK-like)"/>
    <property type="match status" value="1"/>
</dbReference>
<dbReference type="GO" id="GO:0005634">
    <property type="term" value="C:nucleus"/>
    <property type="evidence" value="ECO:0007669"/>
    <property type="project" value="UniProtKB-SubCell"/>
</dbReference>
<keyword evidence="9 14" id="KW-0418">Kinase</keyword>
<evidence type="ECO:0000256" key="9">
    <source>
        <dbReference type="ARBA" id="ARBA00022777"/>
    </source>
</evidence>
<dbReference type="GO" id="GO:0005524">
    <property type="term" value="F:ATP binding"/>
    <property type="evidence" value="ECO:0007669"/>
    <property type="project" value="UniProtKB-KW"/>
</dbReference>
<gene>
    <name evidence="19" type="ORF">Clacol_009174</name>
</gene>
<evidence type="ECO:0000256" key="6">
    <source>
        <dbReference type="ARBA" id="ARBA00022679"/>
    </source>
</evidence>
<name>A0AAV5AQB7_9AGAM</name>
<dbReference type="GO" id="GO:0004674">
    <property type="term" value="F:protein serine/threonine kinase activity"/>
    <property type="evidence" value="ECO:0007669"/>
    <property type="project" value="UniProtKB-KW"/>
</dbReference>
<keyword evidence="14" id="KW-0158">Chromosome</keyword>
<dbReference type="InterPro" id="IPR000403">
    <property type="entry name" value="PI3/4_kinase_cat_dom"/>
</dbReference>
<dbReference type="InterPro" id="IPR011009">
    <property type="entry name" value="Kinase-like_dom_sf"/>
</dbReference>
<evidence type="ECO:0000256" key="1">
    <source>
        <dbReference type="ARBA" id="ARBA00004123"/>
    </source>
</evidence>
<dbReference type="PROSITE" id="PS00916">
    <property type="entry name" value="PI3_4_KINASE_2"/>
    <property type="match status" value="1"/>
</dbReference>
<feature type="domain" description="PI3K/PI4K catalytic" evidence="16">
    <location>
        <begin position="2653"/>
        <end position="2968"/>
    </location>
</feature>
<dbReference type="Gene3D" id="3.30.1010.10">
    <property type="entry name" value="Phosphatidylinositol 3-kinase Catalytic Subunit, Chain A, domain 4"/>
    <property type="match status" value="1"/>
</dbReference>
<dbReference type="InterPro" id="IPR014009">
    <property type="entry name" value="PIK_FAT"/>
</dbReference>
<dbReference type="InterPro" id="IPR036940">
    <property type="entry name" value="PI3/4_kinase_cat_sf"/>
</dbReference>
<dbReference type="PROSITE" id="PS51190">
    <property type="entry name" value="FATC"/>
    <property type="match status" value="1"/>
</dbReference>
<proteinExistence type="inferred from homology"/>
<dbReference type="Gene3D" id="1.10.1070.11">
    <property type="entry name" value="Phosphatidylinositol 3-/4-kinase, catalytic domain"/>
    <property type="match status" value="1"/>
</dbReference>
<comment type="function">
    <text evidence="14">Serine/threonine protein kinase which activates checkpoint signaling upon genotoxic stresses such as ionizing radiation (IR), ultraviolet light (UV), or DNA replication stalling, thereby acting as a DNA damage sensor. Recognizes the substrate consensus sequence [ST]-Q. Phosphorylates histone H2A to form H2AS128ph (gamma-H2A) at sites of DNA damage, involved in the regulation of DNA damage response mechanism. Required for the control of telomere length and genome stability.</text>
</comment>
<keyword evidence="10 14" id="KW-0067">ATP-binding</keyword>